<dbReference type="EMBL" id="VSSQ01006799">
    <property type="protein sequence ID" value="MPM33901.1"/>
    <property type="molecule type" value="Genomic_DNA"/>
</dbReference>
<dbReference type="InterPro" id="IPR018490">
    <property type="entry name" value="cNMP-bd_dom_sf"/>
</dbReference>
<protein>
    <submittedName>
        <fullName evidence="6">Uncharacterized protein</fullName>
    </submittedName>
</protein>
<evidence type="ECO:0000313" key="6">
    <source>
        <dbReference type="EMBL" id="MPM33901.1"/>
    </source>
</evidence>
<proteinExistence type="predicted"/>
<name>A0A644Z1L6_9ZZZZ</name>
<evidence type="ECO:0000256" key="2">
    <source>
        <dbReference type="ARBA" id="ARBA00023125"/>
    </source>
</evidence>
<keyword evidence="1" id="KW-0805">Transcription regulation</keyword>
<organism evidence="6">
    <name type="scientific">bioreactor metagenome</name>
    <dbReference type="NCBI Taxonomy" id="1076179"/>
    <lineage>
        <taxon>unclassified sequences</taxon>
        <taxon>metagenomes</taxon>
        <taxon>ecological metagenomes</taxon>
    </lineage>
</organism>
<dbReference type="PROSITE" id="PS50042">
    <property type="entry name" value="CNMP_BINDING_3"/>
    <property type="match status" value="1"/>
</dbReference>
<dbReference type="SUPFAM" id="SSF51206">
    <property type="entry name" value="cAMP-binding domain-like"/>
    <property type="match status" value="1"/>
</dbReference>
<dbReference type="GO" id="GO:0003700">
    <property type="term" value="F:DNA-binding transcription factor activity"/>
    <property type="evidence" value="ECO:0007669"/>
    <property type="project" value="TreeGrafter"/>
</dbReference>
<dbReference type="Pfam" id="PF13545">
    <property type="entry name" value="HTH_Crp_2"/>
    <property type="match status" value="1"/>
</dbReference>
<dbReference type="Gene3D" id="2.60.120.10">
    <property type="entry name" value="Jelly Rolls"/>
    <property type="match status" value="1"/>
</dbReference>
<keyword evidence="3" id="KW-0804">Transcription</keyword>
<dbReference type="InterPro" id="IPR000595">
    <property type="entry name" value="cNMP-bd_dom"/>
</dbReference>
<reference evidence="6" key="1">
    <citation type="submission" date="2019-08" db="EMBL/GenBank/DDBJ databases">
        <authorList>
            <person name="Kucharzyk K."/>
            <person name="Murdoch R.W."/>
            <person name="Higgins S."/>
            <person name="Loffler F."/>
        </authorList>
    </citation>
    <scope>NUCLEOTIDE SEQUENCE</scope>
</reference>
<dbReference type="InterPro" id="IPR036390">
    <property type="entry name" value="WH_DNA-bd_sf"/>
</dbReference>
<dbReference type="PANTHER" id="PTHR24567:SF58">
    <property type="entry name" value="CYCLIC AMP-BINDING REGULATORY PROTEIN"/>
    <property type="match status" value="1"/>
</dbReference>
<evidence type="ECO:0000256" key="3">
    <source>
        <dbReference type="ARBA" id="ARBA00023163"/>
    </source>
</evidence>
<dbReference type="GO" id="GO:0005829">
    <property type="term" value="C:cytosol"/>
    <property type="evidence" value="ECO:0007669"/>
    <property type="project" value="TreeGrafter"/>
</dbReference>
<keyword evidence="2" id="KW-0238">DNA-binding</keyword>
<dbReference type="Pfam" id="PF00027">
    <property type="entry name" value="cNMP_binding"/>
    <property type="match status" value="1"/>
</dbReference>
<feature type="domain" description="Cyclic nucleotide-binding" evidence="4">
    <location>
        <begin position="13"/>
        <end position="115"/>
    </location>
</feature>
<dbReference type="AlphaFoldDB" id="A0A644Z1L6"/>
<dbReference type="InterPro" id="IPR012318">
    <property type="entry name" value="HTH_CRP"/>
</dbReference>
<dbReference type="PROSITE" id="PS51063">
    <property type="entry name" value="HTH_CRP_2"/>
    <property type="match status" value="1"/>
</dbReference>
<comment type="caution">
    <text evidence="6">The sequence shown here is derived from an EMBL/GenBank/DDBJ whole genome shotgun (WGS) entry which is preliminary data.</text>
</comment>
<dbReference type="SMART" id="SM00100">
    <property type="entry name" value="cNMP"/>
    <property type="match status" value="1"/>
</dbReference>
<evidence type="ECO:0000256" key="1">
    <source>
        <dbReference type="ARBA" id="ARBA00023015"/>
    </source>
</evidence>
<dbReference type="InterPro" id="IPR014710">
    <property type="entry name" value="RmlC-like_jellyroll"/>
</dbReference>
<accession>A0A644Z1L6</accession>
<dbReference type="CDD" id="cd00038">
    <property type="entry name" value="CAP_ED"/>
    <property type="match status" value="1"/>
</dbReference>
<evidence type="ECO:0000259" key="4">
    <source>
        <dbReference type="PROSITE" id="PS50042"/>
    </source>
</evidence>
<dbReference type="InterPro" id="IPR050397">
    <property type="entry name" value="Env_Response_Regulators"/>
</dbReference>
<feature type="domain" description="HTH crp-type" evidence="5">
    <location>
        <begin position="154"/>
        <end position="221"/>
    </location>
</feature>
<dbReference type="PANTHER" id="PTHR24567">
    <property type="entry name" value="CRP FAMILY TRANSCRIPTIONAL REGULATORY PROTEIN"/>
    <property type="match status" value="1"/>
</dbReference>
<dbReference type="SUPFAM" id="SSF46785">
    <property type="entry name" value="Winged helix' DNA-binding domain"/>
    <property type="match status" value="1"/>
</dbReference>
<sequence length="221" mass="24935">MENSQDALQICPLFKGISPEELDAMLRCLGAVTRTYQKDEYVFTAGTEAHSVGVILKGNVQAVKEDYAGNREILARLSSGELFGETFACTGISELPVSILSTEKSEILFIDYKRILTSCTSACAFHSRLIENMVRIIAEENLRLTQKIEHTMKRTIREKLLSYLSSQAIHAKSRTFVIPFNRQQLADYLSVDRSALSAELGRMREDGLLEFERSRFTLKGR</sequence>
<evidence type="ECO:0000259" key="5">
    <source>
        <dbReference type="PROSITE" id="PS51063"/>
    </source>
</evidence>
<dbReference type="GO" id="GO:0003677">
    <property type="term" value="F:DNA binding"/>
    <property type="evidence" value="ECO:0007669"/>
    <property type="project" value="UniProtKB-KW"/>
</dbReference>
<gene>
    <name evidence="6" type="ORF">SDC9_80482</name>
</gene>